<dbReference type="Pfam" id="PF00528">
    <property type="entry name" value="BPD_transp_1"/>
    <property type="match status" value="1"/>
</dbReference>
<feature type="domain" description="ABC transmembrane type-1" evidence="9">
    <location>
        <begin position="97"/>
        <end position="287"/>
    </location>
</feature>
<feature type="transmembrane region" description="Helical" evidence="7">
    <location>
        <begin position="31"/>
        <end position="57"/>
    </location>
</feature>
<evidence type="ECO:0000256" key="7">
    <source>
        <dbReference type="RuleBase" id="RU363032"/>
    </source>
</evidence>
<keyword evidence="6 7" id="KW-0472">Membrane</keyword>
<dbReference type="InterPro" id="IPR035906">
    <property type="entry name" value="MetI-like_sf"/>
</dbReference>
<dbReference type="Gene3D" id="1.10.3720.10">
    <property type="entry name" value="MetI-like"/>
    <property type="match status" value="1"/>
</dbReference>
<keyword evidence="2 7" id="KW-0813">Transport</keyword>
<evidence type="ECO:0000256" key="3">
    <source>
        <dbReference type="ARBA" id="ARBA00022475"/>
    </source>
</evidence>
<evidence type="ECO:0000313" key="11">
    <source>
        <dbReference type="Proteomes" id="UP001597079"/>
    </source>
</evidence>
<evidence type="ECO:0000256" key="2">
    <source>
        <dbReference type="ARBA" id="ARBA00022448"/>
    </source>
</evidence>
<sequence length="304" mass="34583">MERATSNEQLLPTNATMKAKRKKSPGRLRNFILLDTVRFVVLCLGAVSMVLPLLWMITVALKSNSEVFTIPPTWIPHQFHWSNFVTGTTQINFWAVFLNSVIIAVISTIGQVLSSIAIGYGIARIHFPGRRMWFYLFIGSMMLPSVVGMIPMFHLYSSLGWYNTWLPLIVPAFFGNPFFVFLARQYFNGISQSFDEAAKMDGASHLQVLWHVLMPMSRPIIVTMIIFAFQGAWNDYQQPLIYLVNPKLWTLSLAMATYTSQYATSWNLFMAANLIYILPMVILFFVAQKYFMQGLGSLNSSGLK</sequence>
<dbReference type="PROSITE" id="PS50928">
    <property type="entry name" value="ABC_TM1"/>
    <property type="match status" value="1"/>
</dbReference>
<organism evidence="10 11">
    <name type="scientific">Alicyclobacillus fodiniaquatilis</name>
    <dbReference type="NCBI Taxonomy" id="1661150"/>
    <lineage>
        <taxon>Bacteria</taxon>
        <taxon>Bacillati</taxon>
        <taxon>Bacillota</taxon>
        <taxon>Bacilli</taxon>
        <taxon>Bacillales</taxon>
        <taxon>Alicyclobacillaceae</taxon>
        <taxon>Alicyclobacillus</taxon>
    </lineage>
</organism>
<evidence type="ECO:0000256" key="8">
    <source>
        <dbReference type="SAM" id="MobiDB-lite"/>
    </source>
</evidence>
<keyword evidence="4 7" id="KW-0812">Transmembrane</keyword>
<keyword evidence="11" id="KW-1185">Reference proteome</keyword>
<dbReference type="PANTHER" id="PTHR43744:SF8">
    <property type="entry name" value="SN-GLYCEROL-3-PHOSPHATE TRANSPORT SYSTEM PERMEASE PROTEIN UGPE"/>
    <property type="match status" value="1"/>
</dbReference>
<evidence type="ECO:0000259" key="9">
    <source>
        <dbReference type="PROSITE" id="PS50928"/>
    </source>
</evidence>
<comment type="similarity">
    <text evidence="7">Belongs to the binding-protein-dependent transport system permease family.</text>
</comment>
<proteinExistence type="inferred from homology"/>
<feature type="transmembrane region" description="Helical" evidence="7">
    <location>
        <begin position="268"/>
        <end position="287"/>
    </location>
</feature>
<dbReference type="RefSeq" id="WP_377943169.1">
    <property type="nucleotide sequence ID" value="NZ_JBHUCX010000028.1"/>
</dbReference>
<feature type="transmembrane region" description="Helical" evidence="7">
    <location>
        <begin position="91"/>
        <end position="120"/>
    </location>
</feature>
<accession>A0ABW4JJA2</accession>
<feature type="transmembrane region" description="Helical" evidence="7">
    <location>
        <begin position="208"/>
        <end position="233"/>
    </location>
</feature>
<gene>
    <name evidence="10" type="ORF">ACFSB2_11370</name>
</gene>
<dbReference type="Proteomes" id="UP001597079">
    <property type="component" value="Unassembled WGS sequence"/>
</dbReference>
<comment type="subcellular location">
    <subcellularLocation>
        <location evidence="1 7">Cell membrane</location>
        <topology evidence="1 7">Multi-pass membrane protein</topology>
    </subcellularLocation>
</comment>
<evidence type="ECO:0000256" key="6">
    <source>
        <dbReference type="ARBA" id="ARBA00023136"/>
    </source>
</evidence>
<evidence type="ECO:0000256" key="1">
    <source>
        <dbReference type="ARBA" id="ARBA00004651"/>
    </source>
</evidence>
<evidence type="ECO:0000256" key="4">
    <source>
        <dbReference type="ARBA" id="ARBA00022692"/>
    </source>
</evidence>
<feature type="transmembrane region" description="Helical" evidence="7">
    <location>
        <begin position="132"/>
        <end position="153"/>
    </location>
</feature>
<dbReference type="EMBL" id="JBHUCX010000028">
    <property type="protein sequence ID" value="MFD1675295.1"/>
    <property type="molecule type" value="Genomic_DNA"/>
</dbReference>
<feature type="compositionally biased region" description="Polar residues" evidence="8">
    <location>
        <begin position="1"/>
        <end position="16"/>
    </location>
</feature>
<dbReference type="CDD" id="cd06261">
    <property type="entry name" value="TM_PBP2"/>
    <property type="match status" value="1"/>
</dbReference>
<evidence type="ECO:0000256" key="5">
    <source>
        <dbReference type="ARBA" id="ARBA00022989"/>
    </source>
</evidence>
<reference evidence="11" key="1">
    <citation type="journal article" date="2019" name="Int. J. Syst. Evol. Microbiol.">
        <title>The Global Catalogue of Microorganisms (GCM) 10K type strain sequencing project: providing services to taxonomists for standard genome sequencing and annotation.</title>
        <authorList>
            <consortium name="The Broad Institute Genomics Platform"/>
            <consortium name="The Broad Institute Genome Sequencing Center for Infectious Disease"/>
            <person name="Wu L."/>
            <person name="Ma J."/>
        </authorList>
    </citation>
    <scope>NUCLEOTIDE SEQUENCE [LARGE SCALE GENOMIC DNA]</scope>
    <source>
        <strain evidence="11">CGMCC 1.12286</strain>
    </source>
</reference>
<comment type="caution">
    <text evidence="10">The sequence shown here is derived from an EMBL/GenBank/DDBJ whole genome shotgun (WGS) entry which is preliminary data.</text>
</comment>
<keyword evidence="5 7" id="KW-1133">Transmembrane helix</keyword>
<feature type="transmembrane region" description="Helical" evidence="7">
    <location>
        <begin position="165"/>
        <end position="187"/>
    </location>
</feature>
<dbReference type="InterPro" id="IPR000515">
    <property type="entry name" value="MetI-like"/>
</dbReference>
<evidence type="ECO:0000313" key="10">
    <source>
        <dbReference type="EMBL" id="MFD1675295.1"/>
    </source>
</evidence>
<dbReference type="PANTHER" id="PTHR43744">
    <property type="entry name" value="ABC TRANSPORTER PERMEASE PROTEIN MG189-RELATED-RELATED"/>
    <property type="match status" value="1"/>
</dbReference>
<feature type="region of interest" description="Disordered" evidence="8">
    <location>
        <begin position="1"/>
        <end position="22"/>
    </location>
</feature>
<dbReference type="SUPFAM" id="SSF161098">
    <property type="entry name" value="MetI-like"/>
    <property type="match status" value="1"/>
</dbReference>
<keyword evidence="3" id="KW-1003">Cell membrane</keyword>
<protein>
    <submittedName>
        <fullName evidence="10">Carbohydrate ABC transporter permease</fullName>
    </submittedName>
</protein>
<name>A0ABW4JJA2_9BACL</name>